<dbReference type="InterPro" id="IPR000335">
    <property type="entry name" value="Bleomycin-R"/>
</dbReference>
<reference evidence="4" key="1">
    <citation type="journal article" date="2019" name="Int. J. Syst. Evol. Microbiol.">
        <title>The Global Catalogue of Microorganisms (GCM) 10K type strain sequencing project: providing services to taxonomists for standard genome sequencing and annotation.</title>
        <authorList>
            <consortium name="The Broad Institute Genomics Platform"/>
            <consortium name="The Broad Institute Genome Sequencing Center for Infectious Disease"/>
            <person name="Wu L."/>
            <person name="Ma J."/>
        </authorList>
    </citation>
    <scope>NUCLEOTIDE SEQUENCE [LARGE SCALE GENOMIC DNA]</scope>
    <source>
        <strain evidence="4">JCM 18198</strain>
    </source>
</reference>
<evidence type="ECO:0000313" key="3">
    <source>
        <dbReference type="EMBL" id="GAA4763315.1"/>
    </source>
</evidence>
<dbReference type="SUPFAM" id="SSF54593">
    <property type="entry name" value="Glyoxalase/Bleomycin resistance protein/Dihydroxybiphenyl dioxygenase"/>
    <property type="match status" value="1"/>
</dbReference>
<dbReference type="Pfam" id="PF00903">
    <property type="entry name" value="Glyoxalase"/>
    <property type="match status" value="1"/>
</dbReference>
<dbReference type="RefSeq" id="WP_264543744.1">
    <property type="nucleotide sequence ID" value="NZ_BAABIP010000007.1"/>
</dbReference>
<dbReference type="CDD" id="cd08349">
    <property type="entry name" value="BLMA_like"/>
    <property type="match status" value="1"/>
</dbReference>
<organism evidence="3 4">
    <name type="scientific">Flavobacterium hankyongi</name>
    <dbReference type="NCBI Taxonomy" id="1176532"/>
    <lineage>
        <taxon>Bacteria</taxon>
        <taxon>Pseudomonadati</taxon>
        <taxon>Bacteroidota</taxon>
        <taxon>Flavobacteriia</taxon>
        <taxon>Flavobacteriales</taxon>
        <taxon>Flavobacteriaceae</taxon>
        <taxon>Flavobacterium</taxon>
    </lineage>
</organism>
<dbReference type="InterPro" id="IPR029068">
    <property type="entry name" value="Glyas_Bleomycin-R_OHBP_Dase"/>
</dbReference>
<gene>
    <name evidence="3" type="ORF">GCM10023230_10960</name>
</gene>
<dbReference type="InterPro" id="IPR004360">
    <property type="entry name" value="Glyas_Fos-R_dOase_dom"/>
</dbReference>
<evidence type="ECO:0000313" key="4">
    <source>
        <dbReference type="Proteomes" id="UP001500141"/>
    </source>
</evidence>
<sequence>MITAIIPKLPFIDKQKTLGFYEKLGFVLNADYNDYCIVSKDKFEIHFFVYKELNPLKSDFMIYIRMENDIADFYKKVQENNIQIHPNGKLEKKPWDQIEFSIIDPNGTLLTFGQSI</sequence>
<feature type="domain" description="Glyoxalase/fosfomycin resistance/dioxygenase" evidence="2">
    <location>
        <begin position="13"/>
        <end position="111"/>
    </location>
</feature>
<dbReference type="Gene3D" id="3.10.180.10">
    <property type="entry name" value="2,3-Dihydroxybiphenyl 1,2-Dioxygenase, domain 1"/>
    <property type="match status" value="1"/>
</dbReference>
<evidence type="ECO:0000256" key="1">
    <source>
        <dbReference type="ARBA" id="ARBA00023251"/>
    </source>
</evidence>
<accession>A0ABP8ZS91</accession>
<dbReference type="EMBL" id="BAABIP010000007">
    <property type="protein sequence ID" value="GAA4763315.1"/>
    <property type="molecule type" value="Genomic_DNA"/>
</dbReference>
<keyword evidence="1" id="KW-0046">Antibiotic resistance</keyword>
<dbReference type="Proteomes" id="UP001500141">
    <property type="component" value="Unassembled WGS sequence"/>
</dbReference>
<name>A0ABP8ZS91_9FLAO</name>
<keyword evidence="4" id="KW-1185">Reference proteome</keyword>
<comment type="caution">
    <text evidence="3">The sequence shown here is derived from an EMBL/GenBank/DDBJ whole genome shotgun (WGS) entry which is preliminary data.</text>
</comment>
<proteinExistence type="predicted"/>
<protein>
    <recommendedName>
        <fullName evidence="2">Glyoxalase/fosfomycin resistance/dioxygenase domain-containing protein</fullName>
    </recommendedName>
</protein>
<evidence type="ECO:0000259" key="2">
    <source>
        <dbReference type="Pfam" id="PF00903"/>
    </source>
</evidence>